<dbReference type="PROSITE" id="PS00622">
    <property type="entry name" value="HTH_LUXR_1"/>
    <property type="match status" value="1"/>
</dbReference>
<dbReference type="PROSITE" id="PS50043">
    <property type="entry name" value="HTH_LUXR_2"/>
    <property type="match status" value="1"/>
</dbReference>
<dbReference type="InterPro" id="IPR016032">
    <property type="entry name" value="Sig_transdc_resp-reg_C-effctor"/>
</dbReference>
<dbReference type="AlphaFoldDB" id="A0A2I0QTI3"/>
<dbReference type="EMBL" id="PJNH01000002">
    <property type="protein sequence ID" value="PKR77619.1"/>
    <property type="molecule type" value="Genomic_DNA"/>
</dbReference>
<dbReference type="InterPro" id="IPR036388">
    <property type="entry name" value="WH-like_DNA-bd_sf"/>
</dbReference>
<evidence type="ECO:0000313" key="5">
    <source>
        <dbReference type="EMBL" id="PKR77619.1"/>
    </source>
</evidence>
<dbReference type="GO" id="GO:0006355">
    <property type="term" value="P:regulation of DNA-templated transcription"/>
    <property type="evidence" value="ECO:0007669"/>
    <property type="project" value="InterPro"/>
</dbReference>
<comment type="caution">
    <text evidence="5">The sequence shown here is derived from an EMBL/GenBank/DDBJ whole genome shotgun (WGS) entry which is preliminary data.</text>
</comment>
<keyword evidence="2" id="KW-0238">DNA-binding</keyword>
<dbReference type="SUPFAM" id="SSF46894">
    <property type="entry name" value="C-terminal effector domain of the bipartite response regulators"/>
    <property type="match status" value="1"/>
</dbReference>
<dbReference type="SMART" id="SM00421">
    <property type="entry name" value="HTH_LUXR"/>
    <property type="match status" value="1"/>
</dbReference>
<dbReference type="CDD" id="cd06170">
    <property type="entry name" value="LuxR_C_like"/>
    <property type="match status" value="1"/>
</dbReference>
<keyword evidence="3" id="KW-0804">Transcription</keyword>
<dbReference type="PANTHER" id="PTHR44688:SF16">
    <property type="entry name" value="DNA-BINDING TRANSCRIPTIONAL ACTIVATOR DEVR_DOSR"/>
    <property type="match status" value="1"/>
</dbReference>
<dbReference type="PANTHER" id="PTHR44688">
    <property type="entry name" value="DNA-BINDING TRANSCRIPTIONAL ACTIVATOR DEVR_DOSR"/>
    <property type="match status" value="1"/>
</dbReference>
<name>A0A2I0QTI3_9BACI</name>
<proteinExistence type="predicted"/>
<keyword evidence="6" id="KW-1185">Reference proteome</keyword>
<feature type="domain" description="HTH luxR-type" evidence="4">
    <location>
        <begin position="529"/>
        <end position="594"/>
    </location>
</feature>
<organism evidence="5 6">
    <name type="scientific">Halalkalibacillus sediminis</name>
    <dbReference type="NCBI Taxonomy" id="2018042"/>
    <lineage>
        <taxon>Bacteria</taxon>
        <taxon>Bacillati</taxon>
        <taxon>Bacillota</taxon>
        <taxon>Bacilli</taxon>
        <taxon>Bacillales</taxon>
        <taxon>Bacillaceae</taxon>
        <taxon>Halalkalibacillus</taxon>
    </lineage>
</organism>
<dbReference type="InterPro" id="IPR000792">
    <property type="entry name" value="Tscrpt_reg_LuxR_C"/>
</dbReference>
<dbReference type="Proteomes" id="UP000243524">
    <property type="component" value="Unassembled WGS sequence"/>
</dbReference>
<dbReference type="Pfam" id="PF00196">
    <property type="entry name" value="GerE"/>
    <property type="match status" value="1"/>
</dbReference>
<evidence type="ECO:0000256" key="3">
    <source>
        <dbReference type="ARBA" id="ARBA00023163"/>
    </source>
</evidence>
<sequence length="594" mass="70523">MQSTESLCEHFCLMMTQQSQLSPPHLMHLHELIGYLNDLSADHKIVLAIDTFEELDQTERWFRDIFLKYLHIDILVLTAGRSSLKDEWVESWRWSEQILQRGIPFLTESETEHFLQKRGINNPSTIQDIWNFSNGHPLTLTLSALTFQDRTYPPSNLFQDEGFHKIVKRLTDRWLREIREPDLFRIVEVAAIFTRFNQEAIEYVVGEQLDYRLFQMLTNLSFIRWHKDGWFIHDLVRGAILADLKERDRIKFERLNRKVASYYYKRLISTRDLKDIAAFFYHSGDEFIQSVFFEGEENPGKNMYLEPLNEHNLVDLKDFFEHKKKQITVSEAEYYNRFSDKMYRFYASAEHNQRELEKVDIDYIKRMGFESTKLLRDQQGSIIGMSVIVPIHEDSLKKLSEEPVSRMYFKRLPREEYDYFNQPPNERAGYYIRLLDYKDPSDKNVRSYLMYSLFPLLLTGGKIVVSTPLSFLQQVLENFGFKVVPNSEHEDFGEEYPAPTYILDLTGKKLQGYLNNFIQDASKNNQMKYLSEIYGLTERELDIVRLILEDCSNREIAERLFVAEVTVKKHITRILRKTESANRTQLIRKLIKLM</sequence>
<accession>A0A2I0QTI3</accession>
<evidence type="ECO:0000259" key="4">
    <source>
        <dbReference type="PROSITE" id="PS50043"/>
    </source>
</evidence>
<dbReference type="Gene3D" id="1.10.10.10">
    <property type="entry name" value="Winged helix-like DNA-binding domain superfamily/Winged helix DNA-binding domain"/>
    <property type="match status" value="1"/>
</dbReference>
<gene>
    <name evidence="5" type="ORF">CEY16_06695</name>
</gene>
<dbReference type="PRINTS" id="PR00038">
    <property type="entry name" value="HTHLUXR"/>
</dbReference>
<evidence type="ECO:0000256" key="1">
    <source>
        <dbReference type="ARBA" id="ARBA00023015"/>
    </source>
</evidence>
<evidence type="ECO:0000313" key="6">
    <source>
        <dbReference type="Proteomes" id="UP000243524"/>
    </source>
</evidence>
<dbReference type="GO" id="GO:0003677">
    <property type="term" value="F:DNA binding"/>
    <property type="evidence" value="ECO:0007669"/>
    <property type="project" value="UniProtKB-KW"/>
</dbReference>
<reference evidence="5 6" key="1">
    <citation type="submission" date="2017-06" db="EMBL/GenBank/DDBJ databases">
        <title>the draft geome sequence of Illustriluteabacillus marina B3227.</title>
        <authorList>
            <person name="He R.-H."/>
            <person name="Du Z.-J."/>
        </authorList>
    </citation>
    <scope>NUCLEOTIDE SEQUENCE [LARGE SCALE GENOMIC DNA]</scope>
    <source>
        <strain evidence="5 6">B3227</strain>
    </source>
</reference>
<evidence type="ECO:0000256" key="2">
    <source>
        <dbReference type="ARBA" id="ARBA00023125"/>
    </source>
</evidence>
<protein>
    <recommendedName>
        <fullName evidence="4">HTH luxR-type domain-containing protein</fullName>
    </recommendedName>
</protein>
<keyword evidence="1" id="KW-0805">Transcription regulation</keyword>